<dbReference type="Bgee" id="ENSSMAG00000015947">
    <property type="expression patterns" value="Expressed in spleen and 6 other cell types or tissues"/>
</dbReference>
<evidence type="ECO:0000313" key="6">
    <source>
        <dbReference type="Proteomes" id="UP000246464"/>
    </source>
</evidence>
<reference evidence="5" key="4">
    <citation type="submission" date="2025-05" db="UniProtKB">
        <authorList>
            <consortium name="Ensembl"/>
        </authorList>
    </citation>
    <scope>IDENTIFICATION</scope>
</reference>
<reference evidence="5" key="3">
    <citation type="submission" date="2023-05" db="EMBL/GenBank/DDBJ databases">
        <title>High-quality long-read genome of Scophthalmus maximus.</title>
        <authorList>
            <person name="Lien S."/>
            <person name="Martinez P."/>
        </authorList>
    </citation>
    <scope>NUCLEOTIDE SEQUENCE [LARGE SCALE GENOMIC DNA]</scope>
</reference>
<evidence type="ECO:0000313" key="4">
    <source>
        <dbReference type="EMBL" id="AWP18922.1"/>
    </source>
</evidence>
<evidence type="ECO:0000313" key="5">
    <source>
        <dbReference type="Ensembl" id="ENSSMAP00000026081.1"/>
    </source>
</evidence>
<gene>
    <name evidence="5" type="primary">LOC118288793</name>
    <name evidence="4" type="ORF">SMAX5B_020787</name>
</gene>
<dbReference type="InterPro" id="IPR013761">
    <property type="entry name" value="SAM/pointed_sf"/>
</dbReference>
<dbReference type="Ensembl" id="ENSSMAT00000026396.2">
    <property type="protein sequence ID" value="ENSSMAP00000026081.1"/>
    <property type="gene ID" value="ENSSMAG00000015947.2"/>
</dbReference>
<dbReference type="CDD" id="cd09487">
    <property type="entry name" value="SAM_superfamily"/>
    <property type="match status" value="1"/>
</dbReference>
<reference evidence="5" key="2">
    <citation type="submission" date="2020-05" db="EMBL/GenBank/DDBJ databases">
        <authorList>
            <person name="Moser M."/>
        </authorList>
    </citation>
    <scope>NUCLEOTIDE SEQUENCE [LARGE SCALE GENOMIC DNA]</scope>
</reference>
<keyword evidence="6" id="KW-1185">Reference proteome</keyword>
<dbReference type="GO" id="GO:0003924">
    <property type="term" value="F:GTPase activity"/>
    <property type="evidence" value="ECO:0007669"/>
    <property type="project" value="TreeGrafter"/>
</dbReference>
<dbReference type="GeneTree" id="ENSGT00390000007091"/>
<dbReference type="PANTHER" id="PTHR47308:SF1">
    <property type="entry name" value="NUCLEAR GTPASE SLIP-GC"/>
    <property type="match status" value="1"/>
</dbReference>
<dbReference type="Proteomes" id="UP000246464">
    <property type="component" value="Chromosome 19"/>
</dbReference>
<proteinExistence type="predicted"/>
<dbReference type="InterPro" id="IPR053082">
    <property type="entry name" value="Nuclear_GTPase_SLIP-GC"/>
</dbReference>
<dbReference type="PANTHER" id="PTHR47308">
    <property type="entry name" value="NUCLEAR GTPASE SLIP-GC"/>
    <property type="match status" value="1"/>
</dbReference>
<dbReference type="SUPFAM" id="SSF52540">
    <property type="entry name" value="P-loop containing nucleoside triphosphate hydrolases"/>
    <property type="match status" value="1"/>
</dbReference>
<evidence type="ECO:0000259" key="3">
    <source>
        <dbReference type="Pfam" id="PF00350"/>
    </source>
</evidence>
<dbReference type="EMBL" id="CP026261">
    <property type="protein sequence ID" value="AWP18922.1"/>
    <property type="molecule type" value="Genomic_DNA"/>
</dbReference>
<dbReference type="AlphaFoldDB" id="A0A2U9CWQ2"/>
<dbReference type="InterPro" id="IPR045063">
    <property type="entry name" value="Dynamin_N"/>
</dbReference>
<protein>
    <submittedName>
        <fullName evidence="4">Putative nuclear GTPase SLIP-GC-like</fullName>
    </submittedName>
</protein>
<feature type="region of interest" description="Disordered" evidence="2">
    <location>
        <begin position="66"/>
        <end position="125"/>
    </location>
</feature>
<dbReference type="InterPro" id="IPR027417">
    <property type="entry name" value="P-loop_NTPase"/>
</dbReference>
<dbReference type="Proteomes" id="UP000694558">
    <property type="component" value="Chromosome 19"/>
</dbReference>
<organism evidence="4 6">
    <name type="scientific">Scophthalmus maximus</name>
    <name type="common">Turbot</name>
    <name type="synonym">Psetta maxima</name>
    <dbReference type="NCBI Taxonomy" id="52904"/>
    <lineage>
        <taxon>Eukaryota</taxon>
        <taxon>Metazoa</taxon>
        <taxon>Chordata</taxon>
        <taxon>Craniata</taxon>
        <taxon>Vertebrata</taxon>
        <taxon>Euteleostomi</taxon>
        <taxon>Actinopterygii</taxon>
        <taxon>Neopterygii</taxon>
        <taxon>Teleostei</taxon>
        <taxon>Neoteleostei</taxon>
        <taxon>Acanthomorphata</taxon>
        <taxon>Carangaria</taxon>
        <taxon>Pleuronectiformes</taxon>
        <taxon>Pleuronectoidei</taxon>
        <taxon>Scophthalmidae</taxon>
        <taxon>Scophthalmus</taxon>
    </lineage>
</organism>
<reference evidence="4 6" key="1">
    <citation type="submission" date="2017-12" db="EMBL/GenBank/DDBJ databases">
        <title>Integrating genomic resources of turbot (Scophthalmus maximus) in depth evaluation of genetic and physical mapping variation across individuals.</title>
        <authorList>
            <person name="Martinez P."/>
        </authorList>
    </citation>
    <scope>NUCLEOTIDE SEQUENCE [LARGE SCALE GENOMIC DNA]</scope>
</reference>
<feature type="coiled-coil region" evidence="1">
    <location>
        <begin position="666"/>
        <end position="703"/>
    </location>
</feature>
<feature type="domain" description="Dynamin N-terminal" evidence="3">
    <location>
        <begin position="180"/>
        <end position="399"/>
    </location>
</feature>
<dbReference type="OMA" id="IEQCFAH"/>
<evidence type="ECO:0000256" key="2">
    <source>
        <dbReference type="SAM" id="MobiDB-lite"/>
    </source>
</evidence>
<dbReference type="SUPFAM" id="SSF47769">
    <property type="entry name" value="SAM/Pointed domain"/>
    <property type="match status" value="1"/>
</dbReference>
<accession>A0A2U9CWQ2</accession>
<dbReference type="Pfam" id="PF00350">
    <property type="entry name" value="Dynamin_N"/>
    <property type="match status" value="1"/>
</dbReference>
<evidence type="ECO:0000256" key="1">
    <source>
        <dbReference type="SAM" id="Coils"/>
    </source>
</evidence>
<feature type="coiled-coil region" evidence="1">
    <location>
        <begin position="537"/>
        <end position="564"/>
    </location>
</feature>
<dbReference type="Gene3D" id="3.40.50.300">
    <property type="entry name" value="P-loop containing nucleotide triphosphate hydrolases"/>
    <property type="match status" value="2"/>
</dbReference>
<dbReference type="STRING" id="52904.ENSSMAP00000026081"/>
<dbReference type="Gene3D" id="1.10.150.50">
    <property type="entry name" value="Transcription Factor, Ets-1"/>
    <property type="match status" value="1"/>
</dbReference>
<name>A0A2U9CWQ2_SCOMX</name>
<keyword evidence="1" id="KW-0175">Coiled coil</keyword>
<sequence length="819" mass="93588">MDDFVRNKLREWGLSKWVERFKDGEVDEECFLLLDDQELVRLIPKEGPRAKLKHKLKLLKEEQNITTTTTTNHETVDAANQHRTQEHDETADSAEVLPSTSDANDTAKRKLGPQGECQSPASKIRRDTKLGPYSEEIILSDVKNIMGYVKMKLQNMDDTKLKAFLKTKIDSLETKKRELVGVFGRTGAGKSSLINAIIGEKNFFPSGSVSACTSVMIQVEANTNNSKYEADIEFITAEEWKDELWFLKSFDDGRDRHDDDVEELSVLYGDEWKHKSIENLMDKKYFKEIPEFLHSNKKMLKCDTAAELAAKIVKYTRSDSKVEEGRGMRRQYWWPLVKCVTVRVPGNSLLRHVTLVDLPGNGDCNKSRDKKWKEIVGSCSTVWIVADINRAASEKEPWEILENASGQMGNGGECQRIHFICTKSDQIDDSNVQSADDVREIVLKRNREAKNKVKAKFHKQSNIKKHFSDDCFVVYTVSSKEFLKEKKKNLSPDETEIPKLQGFLQNLNDSHSETLNYVSGAHGILSLIQGAISRAVAEKKMEVCANLEENMRRELDKVRKTMEETHLAFEKCLVGGVEKSKGSCEEKLKVILNPTRKTGSSYHRILKYAVGNNGAFHPKNGRQKNINVDLSSFLTSSIDEEFRTTFPNEAESGPYHGVINAFSLDTRSLTQKYKDVELQLTFLETEENKIKTELNKIIRERKKQIYRVLTETIEKDMQESYERAKMEKGTGSLENMRRIIRNHVLEKKSIMFDKAKENMLNGLYKLKKDILKALDVTLKESIELSLKTDDNSLPDVSAELAIVRKYYFQMKPGSDLPSV</sequence>